<reference evidence="1" key="1">
    <citation type="submission" date="2019-10" db="EMBL/GenBank/DDBJ databases">
        <authorList>
            <consortium name="DOE Joint Genome Institute"/>
            <person name="Kuo A."/>
            <person name="Miyauchi S."/>
            <person name="Kiss E."/>
            <person name="Drula E."/>
            <person name="Kohler A."/>
            <person name="Sanchez-Garcia M."/>
            <person name="Andreopoulos B."/>
            <person name="Barry K.W."/>
            <person name="Bonito G."/>
            <person name="Buee M."/>
            <person name="Carver A."/>
            <person name="Chen C."/>
            <person name="Cichocki N."/>
            <person name="Clum A."/>
            <person name="Culley D."/>
            <person name="Crous P.W."/>
            <person name="Fauchery L."/>
            <person name="Girlanda M."/>
            <person name="Hayes R."/>
            <person name="Keri Z."/>
            <person name="Labutti K."/>
            <person name="Lipzen A."/>
            <person name="Lombard V."/>
            <person name="Magnuson J."/>
            <person name="Maillard F."/>
            <person name="Morin E."/>
            <person name="Murat C."/>
            <person name="Nolan M."/>
            <person name="Ohm R."/>
            <person name="Pangilinan J."/>
            <person name="Pereira M."/>
            <person name="Perotto S."/>
            <person name="Peter M."/>
            <person name="Riley R."/>
            <person name="Sitrit Y."/>
            <person name="Stielow B."/>
            <person name="Szollosi G."/>
            <person name="Zifcakova L."/>
            <person name="Stursova M."/>
            <person name="Spatafora J.W."/>
            <person name="Tedersoo L."/>
            <person name="Vaario L.-M."/>
            <person name="Yamada A."/>
            <person name="Yan M."/>
            <person name="Wang P."/>
            <person name="Xu J."/>
            <person name="Bruns T."/>
            <person name="Baldrian P."/>
            <person name="Vilgalys R."/>
            <person name="Henrissat B."/>
            <person name="Grigoriev I.V."/>
            <person name="Hibbett D."/>
            <person name="Nagy L.G."/>
            <person name="Martin F.M."/>
        </authorList>
    </citation>
    <scope>NUCLEOTIDE SEQUENCE</scope>
    <source>
        <strain evidence="1">P2</strain>
    </source>
</reference>
<comment type="caution">
    <text evidence="1">The sequence shown here is derived from an EMBL/GenBank/DDBJ whole genome shotgun (WGS) entry which is preliminary data.</text>
</comment>
<proteinExistence type="predicted"/>
<reference evidence="1" key="2">
    <citation type="journal article" date="2020" name="Nat. Commun.">
        <title>Large-scale genome sequencing of mycorrhizal fungi provides insights into the early evolution of symbiotic traits.</title>
        <authorList>
            <person name="Miyauchi S."/>
            <person name="Kiss E."/>
            <person name="Kuo A."/>
            <person name="Drula E."/>
            <person name="Kohler A."/>
            <person name="Sanchez-Garcia M."/>
            <person name="Morin E."/>
            <person name="Andreopoulos B."/>
            <person name="Barry K.W."/>
            <person name="Bonito G."/>
            <person name="Buee M."/>
            <person name="Carver A."/>
            <person name="Chen C."/>
            <person name="Cichocki N."/>
            <person name="Clum A."/>
            <person name="Culley D."/>
            <person name="Crous P.W."/>
            <person name="Fauchery L."/>
            <person name="Girlanda M."/>
            <person name="Hayes R.D."/>
            <person name="Keri Z."/>
            <person name="LaButti K."/>
            <person name="Lipzen A."/>
            <person name="Lombard V."/>
            <person name="Magnuson J."/>
            <person name="Maillard F."/>
            <person name="Murat C."/>
            <person name="Nolan M."/>
            <person name="Ohm R.A."/>
            <person name="Pangilinan J."/>
            <person name="Pereira M.F."/>
            <person name="Perotto S."/>
            <person name="Peter M."/>
            <person name="Pfister S."/>
            <person name="Riley R."/>
            <person name="Sitrit Y."/>
            <person name="Stielow J.B."/>
            <person name="Szollosi G."/>
            <person name="Zifcakova L."/>
            <person name="Stursova M."/>
            <person name="Spatafora J.W."/>
            <person name="Tedersoo L."/>
            <person name="Vaario L.M."/>
            <person name="Yamada A."/>
            <person name="Yan M."/>
            <person name="Wang P."/>
            <person name="Xu J."/>
            <person name="Bruns T."/>
            <person name="Baldrian P."/>
            <person name="Vilgalys R."/>
            <person name="Dunand C."/>
            <person name="Henrissat B."/>
            <person name="Grigoriev I.V."/>
            <person name="Hibbett D."/>
            <person name="Nagy L.G."/>
            <person name="Martin F.M."/>
        </authorList>
    </citation>
    <scope>NUCLEOTIDE SEQUENCE</scope>
    <source>
        <strain evidence="1">P2</strain>
    </source>
</reference>
<name>A0ACB6ZGG3_THEGA</name>
<evidence type="ECO:0000313" key="2">
    <source>
        <dbReference type="Proteomes" id="UP000886501"/>
    </source>
</evidence>
<sequence>MDAFISLAKQGVDAYERSHSNPGLSEDKEDRITKTGGHEYNSPHHSSSSPNPHLFDEDEVVKKASSHGSGDSSLFSSALAHINSNRSKHEEPIDEEGVTGAHRKIYQEKSTSGMSASSLGSAAALEIVKQFTGGGHQDSKKPSSKTDLISLAMAEASNLFDKFGGSAHGNKQDAVNSAGLTIMKLLVQSKFSGAFGGGGSGGLGGLLSLDMTTVYGRVNLLHVFVSRRSVADIGWYGCAKQIAILVTIIDNYGNRRESRPYGVATPCIMRTDAWNIMCQRTFLGVVQ</sequence>
<dbReference type="Proteomes" id="UP000886501">
    <property type="component" value="Unassembled WGS sequence"/>
</dbReference>
<protein>
    <submittedName>
        <fullName evidence="1">Uncharacterized protein</fullName>
    </submittedName>
</protein>
<organism evidence="1 2">
    <name type="scientific">Thelephora ganbajun</name>
    <name type="common">Ganba fungus</name>
    <dbReference type="NCBI Taxonomy" id="370292"/>
    <lineage>
        <taxon>Eukaryota</taxon>
        <taxon>Fungi</taxon>
        <taxon>Dikarya</taxon>
        <taxon>Basidiomycota</taxon>
        <taxon>Agaricomycotina</taxon>
        <taxon>Agaricomycetes</taxon>
        <taxon>Thelephorales</taxon>
        <taxon>Thelephoraceae</taxon>
        <taxon>Thelephora</taxon>
    </lineage>
</organism>
<dbReference type="EMBL" id="MU118012">
    <property type="protein sequence ID" value="KAF9648506.1"/>
    <property type="molecule type" value="Genomic_DNA"/>
</dbReference>
<evidence type="ECO:0000313" key="1">
    <source>
        <dbReference type="EMBL" id="KAF9648506.1"/>
    </source>
</evidence>
<accession>A0ACB6ZGG3</accession>
<keyword evidence="2" id="KW-1185">Reference proteome</keyword>
<gene>
    <name evidence="1" type="ORF">BDM02DRAFT_3115270</name>
</gene>